<dbReference type="Proteomes" id="UP000184066">
    <property type="component" value="Unassembled WGS sequence"/>
</dbReference>
<dbReference type="InterPro" id="IPR050557">
    <property type="entry name" value="RTX_toxin/Mannuronan_C5-epim"/>
</dbReference>
<evidence type="ECO:0000313" key="5">
    <source>
        <dbReference type="Proteomes" id="UP000184066"/>
    </source>
</evidence>
<feature type="region of interest" description="Disordered" evidence="3">
    <location>
        <begin position="1335"/>
        <end position="1410"/>
    </location>
</feature>
<dbReference type="InterPro" id="IPR011049">
    <property type="entry name" value="Serralysin-like_metalloprot_C"/>
</dbReference>
<evidence type="ECO:0000256" key="3">
    <source>
        <dbReference type="SAM" id="MobiDB-lite"/>
    </source>
</evidence>
<organism evidence="4 5">
    <name type="scientific">Oceanicella actignis</name>
    <dbReference type="NCBI Taxonomy" id="1189325"/>
    <lineage>
        <taxon>Bacteria</taxon>
        <taxon>Pseudomonadati</taxon>
        <taxon>Pseudomonadota</taxon>
        <taxon>Alphaproteobacteria</taxon>
        <taxon>Rhodobacterales</taxon>
        <taxon>Paracoccaceae</taxon>
        <taxon>Oceanicella</taxon>
    </lineage>
</organism>
<dbReference type="PRINTS" id="PR00313">
    <property type="entry name" value="CABNDNGRPT"/>
</dbReference>
<feature type="region of interest" description="Disordered" evidence="3">
    <location>
        <begin position="1426"/>
        <end position="1456"/>
    </location>
</feature>
<evidence type="ECO:0000313" key="4">
    <source>
        <dbReference type="EMBL" id="SHN52958.1"/>
    </source>
</evidence>
<dbReference type="GO" id="GO:0005509">
    <property type="term" value="F:calcium ion binding"/>
    <property type="evidence" value="ECO:0007669"/>
    <property type="project" value="InterPro"/>
</dbReference>
<dbReference type="OrthoDB" id="9342475at2"/>
<protein>
    <submittedName>
        <fullName evidence="4">Hemolysin-type calcium-binding repeat-containing protein</fullName>
    </submittedName>
</protein>
<dbReference type="InterPro" id="IPR018511">
    <property type="entry name" value="Hemolysin-typ_Ca-bd_CS"/>
</dbReference>
<dbReference type="RefSeq" id="WP_072746051.1">
    <property type="nucleotide sequence ID" value="NZ_FOHL01000002.1"/>
</dbReference>
<evidence type="ECO:0000256" key="1">
    <source>
        <dbReference type="ARBA" id="ARBA00004613"/>
    </source>
</evidence>
<dbReference type="GO" id="GO:0005576">
    <property type="term" value="C:extracellular region"/>
    <property type="evidence" value="ECO:0007669"/>
    <property type="project" value="UniProtKB-SubCell"/>
</dbReference>
<feature type="region of interest" description="Disordered" evidence="3">
    <location>
        <begin position="633"/>
        <end position="656"/>
    </location>
</feature>
<gene>
    <name evidence="4" type="ORF">SAMN05216200_101513</name>
</gene>
<dbReference type="InterPro" id="IPR001343">
    <property type="entry name" value="Hemolysn_Ca-bd"/>
</dbReference>
<keyword evidence="5" id="KW-1185">Reference proteome</keyword>
<feature type="region of interest" description="Disordered" evidence="3">
    <location>
        <begin position="1034"/>
        <end position="1057"/>
    </location>
</feature>
<proteinExistence type="predicted"/>
<accession>A0A1M7S388</accession>
<reference evidence="4 5" key="1">
    <citation type="submission" date="2016-12" db="EMBL/GenBank/DDBJ databases">
        <authorList>
            <person name="Song W.-J."/>
            <person name="Kurnit D.M."/>
        </authorList>
    </citation>
    <scope>NUCLEOTIDE SEQUENCE [LARGE SCALE GENOMIC DNA]</scope>
    <source>
        <strain evidence="4 5">CGMCC 1.10808</strain>
    </source>
</reference>
<dbReference type="Gene3D" id="2.150.10.10">
    <property type="entry name" value="Serralysin-like metalloprotease, C-terminal"/>
    <property type="match status" value="7"/>
</dbReference>
<sequence>MPHQQGAPHNQIHELRSELDHAVGNADKLISDLNIIGNIVGAVGAASGSLELAHARMTGTLRRMDTIEKVAFVLSKLPVVGPLGSGVLFTVKRLGDPLDRSVGLLDQLETPLSTVNSVIGGIALTIGTVNVSTSGVRKIMQDKSDLLTRMVVEGLLQDDQRLGESDQGWYEFLDQANADSDDALAASEPLREELAALDFSVYREIYAFFSGVNRIFDDIDAALDPIAPALDEIDRALKPVDWAFEAASDVIDRVVRPVVDAVMEATGLDDLIDELFAQLNPAADLMNEMKRNLERMKVELEAPGFADDVRDFYDGLRADLFPDDVAFPAIRDLGALIMENPDGSLVVAGTDGDDTLTGTPLDDDFAGFGGDDDIDGRGGTDRLLLLHRIEDYRLKLLGDRDLGQPLLVEVAARDAAIMSEGVDRAHDVELFNFANPGLGDVPWQAVRQFVYVDGGSADAVGSAGEDWLFGDGRANLLEGRGGDDRLFGGAGNDTLKGEGGDDLVYAGDGDDLIVVGEGADQIYGGAGVDTVVIDAAAGATVDFATSAIDYGAGATGAMRDVEIVRGTRWADVYLGADGAQSVQTGGGADRFLYAGEGDSFAHQPPPWGDSPDNLPLMSFRLGGYEGVRVEVRADPDDNENSQARHSAKDAPNTRSGDWTVTNVDRFEGTNYGDVFYAYGFGQGATRDRIIYERYELVDGDMVFRYVKNGSIFMGGAGADVFFAAKAGSVFDGGDGFDLVNYNLDNIRYQETHTGQGVQGVEVDLSLGTAKKLQFSGAGAETLADRLIGIEGVVGTRVDDVLIGDNGANYLFGDEGGDVIRGLGGADYVDVTEQIDGDIDAGSGDDIVAMGYVERTRVDGGAGSDTLELKPGQAFRLDAWHEPDVMGETGGFFENVSGWVVNLTEGSASSQFMQPGDADPFTHVMPVLNFENVFGTERDDILLGDANANTLTGRGGNDRLEGGAGDDALDGGAGSDILIGGDGDDFLSGGDESGVIFTDDFGDPSITRLKFFHGGWNDWFNPAGPIEVWEAVADDADPSDSPVGGTISPPAVPGTGRRGGIVDIDGYASPMDQIYRTLETQVGGLYRVTFAMSDRRSTPYPHYDPGESLEVNLNDASVLNNPTLARVMPDGSLVRPTAPGVKPGAKSGLQYLSSAAEETGTIYQFEFTGTGEDKLAFAEVSEFVDDQGRTIALTSDGYGPLLGFVTVESLGHVDELTGGGGADVFALTPDGGEDRIRDFTPGEDKISLAAFAAAWADVSFERWNELRWVPESTQVLVRGQVAGLVVGMLPEELGREDFILAETRSGQRSVQGTEGDDLMDGRDLFGEDGAGVAFAGGAGADELRGTDAPDQLGGGAGDDLLDGRGGDDGLEGGGGDDRLSGGAGDDEARGGAGADRIEGGQGRDALFGGKGADQLFGGRGADRAFGGGGDDALNGREGDDRLFGQLGGDRLDGAQGRDRLFGGDGNDLLRGGDGHDALYGGRGADELRGGAGDDLLFGAEGRDLLFGGVGADRLEGGVGDDVMSGGGGGDVFIFADGHGRDVITDFAARSGAEKLDLSGVSALGTPAEVLSAARQTADGVLIATGEGDSILLQGVKLGQLDASDFLF</sequence>
<dbReference type="PROSITE" id="PS00330">
    <property type="entry name" value="HEMOLYSIN_CALCIUM"/>
    <property type="match status" value="8"/>
</dbReference>
<keyword evidence="2" id="KW-0964">Secreted</keyword>
<dbReference type="PANTHER" id="PTHR38340">
    <property type="entry name" value="S-LAYER PROTEIN"/>
    <property type="match status" value="1"/>
</dbReference>
<dbReference type="STRING" id="1189325.SAMN04488119_1025"/>
<name>A0A1M7S388_9RHOB</name>
<comment type="subcellular location">
    <subcellularLocation>
        <location evidence="1">Secreted</location>
    </subcellularLocation>
</comment>
<evidence type="ECO:0000256" key="2">
    <source>
        <dbReference type="ARBA" id="ARBA00022525"/>
    </source>
</evidence>
<dbReference type="SUPFAM" id="SSF51120">
    <property type="entry name" value="beta-Roll"/>
    <property type="match status" value="6"/>
</dbReference>
<feature type="compositionally biased region" description="Basic and acidic residues" evidence="3">
    <location>
        <begin position="1432"/>
        <end position="1441"/>
    </location>
</feature>
<dbReference type="PANTHER" id="PTHR38340:SF1">
    <property type="entry name" value="S-LAYER PROTEIN"/>
    <property type="match status" value="1"/>
</dbReference>
<dbReference type="EMBL" id="FRDL01000001">
    <property type="protein sequence ID" value="SHN52958.1"/>
    <property type="molecule type" value="Genomic_DNA"/>
</dbReference>
<dbReference type="Pfam" id="PF00353">
    <property type="entry name" value="HemolysinCabind"/>
    <property type="match status" value="10"/>
</dbReference>